<dbReference type="Gene3D" id="3.40.50.1580">
    <property type="entry name" value="Nucleoside phosphorylase domain"/>
    <property type="match status" value="1"/>
</dbReference>
<dbReference type="AlphaFoldDB" id="A0A937X9D1"/>
<evidence type="ECO:0000256" key="5">
    <source>
        <dbReference type="ARBA" id="ARBA00022679"/>
    </source>
</evidence>
<sequence>MAAWSGEGEAARERADRSPAGAAVPPAALEPLRAALGARRLAGAIVLGSGLGPLLEAWAPLLVASGKELPGYPRSGVAGHAGRVAVVPWGSAAGLVLQGRVHFYEGFARGEVTFGVRLAAALGARWMLFTNAAGSLDPRVVPGTVAVIDDHLRLFLGAGPARGAESPLRLRGSPYHARRAEQAFAALSREGLRAVRGILGGFLGPSYETAAEVEMLRRAGATVACMSTVIEAEEAAILGLEVAALSLVTNLGTGLSGGALAHEEVVAAAALAGPRLARAIAALAETWAGEAG</sequence>
<comment type="similarity">
    <text evidence="2">Belongs to the PNP/MTAP phosphorylase family.</text>
</comment>
<evidence type="ECO:0000256" key="4">
    <source>
        <dbReference type="ARBA" id="ARBA00022676"/>
    </source>
</evidence>
<dbReference type="GO" id="GO:0009116">
    <property type="term" value="P:nucleoside metabolic process"/>
    <property type="evidence" value="ECO:0007669"/>
    <property type="project" value="InterPro"/>
</dbReference>
<evidence type="ECO:0000256" key="1">
    <source>
        <dbReference type="ARBA" id="ARBA00005058"/>
    </source>
</evidence>
<dbReference type="GO" id="GO:0005737">
    <property type="term" value="C:cytoplasm"/>
    <property type="evidence" value="ECO:0007669"/>
    <property type="project" value="TreeGrafter"/>
</dbReference>
<evidence type="ECO:0000259" key="8">
    <source>
        <dbReference type="Pfam" id="PF01048"/>
    </source>
</evidence>
<evidence type="ECO:0000313" key="9">
    <source>
        <dbReference type="EMBL" id="MBM3316286.1"/>
    </source>
</evidence>
<reference evidence="9" key="1">
    <citation type="submission" date="2019-03" db="EMBL/GenBank/DDBJ databases">
        <title>Lake Tanganyika Metagenome-Assembled Genomes (MAGs).</title>
        <authorList>
            <person name="Tran P."/>
        </authorList>
    </citation>
    <scope>NUCLEOTIDE SEQUENCE</scope>
    <source>
        <strain evidence="9">M_DeepCast_400m_m2_100</strain>
    </source>
</reference>
<feature type="domain" description="Nucleoside phosphorylase" evidence="8">
    <location>
        <begin position="59"/>
        <end position="283"/>
    </location>
</feature>
<gene>
    <name evidence="9" type="ORF">FJY75_00395</name>
</gene>
<protein>
    <recommendedName>
        <fullName evidence="3">purine-nucleoside phosphorylase</fullName>
        <ecNumber evidence="3">2.4.2.1</ecNumber>
    </recommendedName>
    <alternativeName>
        <fullName evidence="6">Inosine-guanosine phosphorylase</fullName>
    </alternativeName>
</protein>
<dbReference type="InterPro" id="IPR011268">
    <property type="entry name" value="Purine_phosphorylase"/>
</dbReference>
<dbReference type="InterPro" id="IPR000845">
    <property type="entry name" value="Nucleoside_phosphorylase_d"/>
</dbReference>
<dbReference type="GO" id="GO:0004731">
    <property type="term" value="F:purine-nucleoside phosphorylase activity"/>
    <property type="evidence" value="ECO:0007669"/>
    <property type="project" value="UniProtKB-EC"/>
</dbReference>
<comment type="pathway">
    <text evidence="1">Purine metabolism; purine nucleoside salvage.</text>
</comment>
<dbReference type="PANTHER" id="PTHR11904:SF9">
    <property type="entry name" value="PURINE NUCLEOSIDE PHOSPHORYLASE-RELATED"/>
    <property type="match status" value="1"/>
</dbReference>
<dbReference type="InterPro" id="IPR035994">
    <property type="entry name" value="Nucleoside_phosphorylase_sf"/>
</dbReference>
<dbReference type="Proteomes" id="UP000748308">
    <property type="component" value="Unassembled WGS sequence"/>
</dbReference>
<evidence type="ECO:0000313" key="10">
    <source>
        <dbReference type="Proteomes" id="UP000748308"/>
    </source>
</evidence>
<organism evidence="9 10">
    <name type="scientific">Eiseniibacteriota bacterium</name>
    <dbReference type="NCBI Taxonomy" id="2212470"/>
    <lineage>
        <taxon>Bacteria</taxon>
        <taxon>Candidatus Eiseniibacteriota</taxon>
    </lineage>
</organism>
<comment type="caution">
    <text evidence="9">The sequence shown here is derived from an EMBL/GenBank/DDBJ whole genome shotgun (WGS) entry which is preliminary data.</text>
</comment>
<keyword evidence="5" id="KW-0808">Transferase</keyword>
<dbReference type="SUPFAM" id="SSF53167">
    <property type="entry name" value="Purine and uridine phosphorylases"/>
    <property type="match status" value="1"/>
</dbReference>
<name>A0A937X9D1_UNCEI</name>
<proteinExistence type="inferred from homology"/>
<evidence type="ECO:0000256" key="2">
    <source>
        <dbReference type="ARBA" id="ARBA00006751"/>
    </source>
</evidence>
<feature type="region of interest" description="Disordered" evidence="7">
    <location>
        <begin position="1"/>
        <end position="23"/>
    </location>
</feature>
<dbReference type="PANTHER" id="PTHR11904">
    <property type="entry name" value="METHYLTHIOADENOSINE/PURINE NUCLEOSIDE PHOSPHORYLASE"/>
    <property type="match status" value="1"/>
</dbReference>
<dbReference type="CDD" id="cd09009">
    <property type="entry name" value="PNP-EcPNPII_like"/>
    <property type="match status" value="1"/>
</dbReference>
<accession>A0A937X9D1</accession>
<dbReference type="EMBL" id="VGIY01000004">
    <property type="protein sequence ID" value="MBM3316286.1"/>
    <property type="molecule type" value="Genomic_DNA"/>
</dbReference>
<evidence type="ECO:0000256" key="6">
    <source>
        <dbReference type="ARBA" id="ARBA00031036"/>
    </source>
</evidence>
<evidence type="ECO:0000256" key="7">
    <source>
        <dbReference type="SAM" id="MobiDB-lite"/>
    </source>
</evidence>
<keyword evidence="4" id="KW-0328">Glycosyltransferase</keyword>
<dbReference type="EC" id="2.4.2.1" evidence="3"/>
<dbReference type="Pfam" id="PF01048">
    <property type="entry name" value="PNP_UDP_1"/>
    <property type="match status" value="1"/>
</dbReference>
<evidence type="ECO:0000256" key="3">
    <source>
        <dbReference type="ARBA" id="ARBA00011886"/>
    </source>
</evidence>